<proteinExistence type="predicted"/>
<evidence type="ECO:0000259" key="1">
    <source>
        <dbReference type="Pfam" id="PF00646"/>
    </source>
</evidence>
<sequence>MALLPHLPREIWRDIIEFLPRTQQRECMFVSQFFHSTAIKSLFSTVRIHFGYWFNSHTVSWCMDDGAQKAEAAENARALGLLQYIASNAEFAAVVRKIAVYAYGRSQLFFEQYFLIKALEALPRLQSFHWVGLHHDVPPQVLDMLAERCSTLGELRLPPASMYADVINTILPRFTQLRSLILTSDLEDSLTRIILGPELPTSCFPAIIETLNANHGSLSHLTISGSAALAMPIRSLSELTHLSLWQVDYAEGLDFVFRHTTRLLSLSLHLGFRPDSPIFPVLARSSGDLPILDSFKIHRCSDESLTESQFQALSQFVLPRVRLRRLDIGVAIEWARLLPICFSGSPLTCLEVLGLSSLEVAIMDSAPMAAVSFLPDTLTSLYLMSNAEDTESIVVLLEKINRMSHLRFFYYQNVYGDILSIEDLAINVPTLRIVGQNGRFYTIERSSEGATCRGWAERKVCFRDRGDFEGDDEAWLMDGVDIGEMYHGEFSQDED</sequence>
<gene>
    <name evidence="2" type="ORF">JAAARDRAFT_34323</name>
</gene>
<dbReference type="InterPro" id="IPR032675">
    <property type="entry name" value="LRR_dom_sf"/>
</dbReference>
<accession>A0A067PUX4</accession>
<dbReference type="Pfam" id="PF00646">
    <property type="entry name" value="F-box"/>
    <property type="match status" value="1"/>
</dbReference>
<dbReference type="InParanoid" id="A0A067PUX4"/>
<dbReference type="InterPro" id="IPR001810">
    <property type="entry name" value="F-box_dom"/>
</dbReference>
<dbReference type="EMBL" id="KL197717">
    <property type="protein sequence ID" value="KDQ58509.1"/>
    <property type="molecule type" value="Genomic_DNA"/>
</dbReference>
<dbReference type="HOGENOM" id="CLU_040574_0_0_1"/>
<organism evidence="2 3">
    <name type="scientific">Jaapia argillacea MUCL 33604</name>
    <dbReference type="NCBI Taxonomy" id="933084"/>
    <lineage>
        <taxon>Eukaryota</taxon>
        <taxon>Fungi</taxon>
        <taxon>Dikarya</taxon>
        <taxon>Basidiomycota</taxon>
        <taxon>Agaricomycotina</taxon>
        <taxon>Agaricomycetes</taxon>
        <taxon>Agaricomycetidae</taxon>
        <taxon>Jaapiales</taxon>
        <taxon>Jaapiaceae</taxon>
        <taxon>Jaapia</taxon>
    </lineage>
</organism>
<protein>
    <recommendedName>
        <fullName evidence="1">F-box domain-containing protein</fullName>
    </recommendedName>
</protein>
<name>A0A067PUX4_9AGAM</name>
<feature type="domain" description="F-box" evidence="1">
    <location>
        <begin position="4"/>
        <end position="38"/>
    </location>
</feature>
<evidence type="ECO:0000313" key="3">
    <source>
        <dbReference type="Proteomes" id="UP000027265"/>
    </source>
</evidence>
<dbReference type="Gene3D" id="3.80.10.10">
    <property type="entry name" value="Ribonuclease Inhibitor"/>
    <property type="match status" value="1"/>
</dbReference>
<dbReference type="Proteomes" id="UP000027265">
    <property type="component" value="Unassembled WGS sequence"/>
</dbReference>
<evidence type="ECO:0000313" key="2">
    <source>
        <dbReference type="EMBL" id="KDQ58509.1"/>
    </source>
</evidence>
<dbReference type="OrthoDB" id="3238099at2759"/>
<dbReference type="SUPFAM" id="SSF52047">
    <property type="entry name" value="RNI-like"/>
    <property type="match status" value="1"/>
</dbReference>
<reference evidence="3" key="1">
    <citation type="journal article" date="2014" name="Proc. Natl. Acad. Sci. U.S.A.">
        <title>Extensive sampling of basidiomycete genomes demonstrates inadequacy of the white-rot/brown-rot paradigm for wood decay fungi.</title>
        <authorList>
            <person name="Riley R."/>
            <person name="Salamov A.A."/>
            <person name="Brown D.W."/>
            <person name="Nagy L.G."/>
            <person name="Floudas D."/>
            <person name="Held B.W."/>
            <person name="Levasseur A."/>
            <person name="Lombard V."/>
            <person name="Morin E."/>
            <person name="Otillar R."/>
            <person name="Lindquist E.A."/>
            <person name="Sun H."/>
            <person name="LaButti K.M."/>
            <person name="Schmutz J."/>
            <person name="Jabbour D."/>
            <person name="Luo H."/>
            <person name="Baker S.E."/>
            <person name="Pisabarro A.G."/>
            <person name="Walton J.D."/>
            <person name="Blanchette R.A."/>
            <person name="Henrissat B."/>
            <person name="Martin F."/>
            <person name="Cullen D."/>
            <person name="Hibbett D.S."/>
            <person name="Grigoriev I.V."/>
        </authorList>
    </citation>
    <scope>NUCLEOTIDE SEQUENCE [LARGE SCALE GENOMIC DNA]</scope>
    <source>
        <strain evidence="3">MUCL 33604</strain>
    </source>
</reference>
<dbReference type="AlphaFoldDB" id="A0A067PUX4"/>
<keyword evidence="3" id="KW-1185">Reference proteome</keyword>